<dbReference type="Proteomes" id="UP001378188">
    <property type="component" value="Unassembled WGS sequence"/>
</dbReference>
<sequence>MKLKAIVENLDDVPAEYQDLYEEKDGKFVLKLENDIREHPSVAALQNAFERQKTENRDLKAKIADLERKVEGLPDDFDPQEYDQLKQRIEELEADDNDGKDKDRDKEEAVNRVREKYEQKLERAKRDREESDRQKDEENAALREQLRNSTISTSLNEAMEQANIDPKFRKAVRAILRDQVKVIDKDGDPFAVVETDLDPEQPLAAYVAEWGDSDEGKIYVGKPVGGGANGNDRRGGGSAKNPWKDDQWNLTEQGRIIKEDRQKADRLAREAGKELVPTR</sequence>
<feature type="compositionally biased region" description="Basic and acidic residues" evidence="1">
    <location>
        <begin position="255"/>
        <end position="273"/>
    </location>
</feature>
<feature type="region of interest" description="Disordered" evidence="1">
    <location>
        <begin position="218"/>
        <end position="279"/>
    </location>
</feature>
<organism evidence="2 3">
    <name type="scientific">Microbaculum marinum</name>
    <dbReference type="NCBI Taxonomy" id="1764581"/>
    <lineage>
        <taxon>Bacteria</taxon>
        <taxon>Pseudomonadati</taxon>
        <taxon>Pseudomonadota</taxon>
        <taxon>Alphaproteobacteria</taxon>
        <taxon>Hyphomicrobiales</taxon>
        <taxon>Tepidamorphaceae</taxon>
        <taxon>Microbaculum</taxon>
    </lineage>
</organism>
<dbReference type="RefSeq" id="WP_340328938.1">
    <property type="nucleotide sequence ID" value="NZ_JAZHOF010000003.1"/>
</dbReference>
<reference evidence="2 3" key="1">
    <citation type="submission" date="2024-02" db="EMBL/GenBank/DDBJ databases">
        <title>Genome analysis and characterization of Microbaculum marinisediminis sp. nov., isolated from marine sediment.</title>
        <authorList>
            <person name="Du Z.-J."/>
            <person name="Ye Y.-Q."/>
            <person name="Zhang Z.-R."/>
            <person name="Yuan S.-M."/>
            <person name="Zhang X.-Y."/>
        </authorList>
    </citation>
    <scope>NUCLEOTIDE SEQUENCE [LARGE SCALE GENOMIC DNA]</scope>
    <source>
        <strain evidence="2 3">SDUM1044001</strain>
    </source>
</reference>
<gene>
    <name evidence="2" type="ORF">V3328_07105</name>
</gene>
<feature type="region of interest" description="Disordered" evidence="1">
    <location>
        <begin position="68"/>
        <end position="158"/>
    </location>
</feature>
<evidence type="ECO:0000313" key="2">
    <source>
        <dbReference type="EMBL" id="MEJ8571235.1"/>
    </source>
</evidence>
<dbReference type="EMBL" id="JAZHOF010000003">
    <property type="protein sequence ID" value="MEJ8571235.1"/>
    <property type="molecule type" value="Genomic_DNA"/>
</dbReference>
<name>A0AAW9RSH3_9HYPH</name>
<feature type="compositionally biased region" description="Polar residues" evidence="1">
    <location>
        <begin position="147"/>
        <end position="156"/>
    </location>
</feature>
<dbReference type="AlphaFoldDB" id="A0AAW9RSH3"/>
<accession>A0AAW9RSH3</accession>
<feature type="compositionally biased region" description="Basic and acidic residues" evidence="1">
    <location>
        <begin position="83"/>
        <end position="146"/>
    </location>
</feature>
<protein>
    <recommendedName>
        <fullName evidence="4">Phage minor structural protein GP20</fullName>
    </recommendedName>
</protein>
<evidence type="ECO:0008006" key="4">
    <source>
        <dbReference type="Google" id="ProtNLM"/>
    </source>
</evidence>
<keyword evidence="3" id="KW-1185">Reference proteome</keyword>
<evidence type="ECO:0000313" key="3">
    <source>
        <dbReference type="Proteomes" id="UP001378188"/>
    </source>
</evidence>
<comment type="caution">
    <text evidence="2">The sequence shown here is derived from an EMBL/GenBank/DDBJ whole genome shotgun (WGS) entry which is preliminary data.</text>
</comment>
<proteinExistence type="predicted"/>
<evidence type="ECO:0000256" key="1">
    <source>
        <dbReference type="SAM" id="MobiDB-lite"/>
    </source>
</evidence>